<evidence type="ECO:0000259" key="6">
    <source>
        <dbReference type="Pfam" id="PF00413"/>
    </source>
</evidence>
<accession>A0A1Q8CUK1</accession>
<dbReference type="InterPro" id="IPR024079">
    <property type="entry name" value="MetalloPept_cat_dom_sf"/>
</dbReference>
<name>A0A1Q8CUK1_9PSEU</name>
<dbReference type="GO" id="GO:0031012">
    <property type="term" value="C:extracellular matrix"/>
    <property type="evidence" value="ECO:0007669"/>
    <property type="project" value="InterPro"/>
</dbReference>
<dbReference type="Pfam" id="PF00413">
    <property type="entry name" value="Peptidase_M10"/>
    <property type="match status" value="1"/>
</dbReference>
<organism evidence="7 8">
    <name type="scientific">Actinophytocola xanthii</name>
    <dbReference type="NCBI Taxonomy" id="1912961"/>
    <lineage>
        <taxon>Bacteria</taxon>
        <taxon>Bacillati</taxon>
        <taxon>Actinomycetota</taxon>
        <taxon>Actinomycetes</taxon>
        <taxon>Pseudonocardiales</taxon>
        <taxon>Pseudonocardiaceae</taxon>
    </lineage>
</organism>
<keyword evidence="2" id="KW-0479">Metal-binding</keyword>
<comment type="caution">
    <text evidence="7">The sequence shown here is derived from an EMBL/GenBank/DDBJ whole genome shotgun (WGS) entry which is preliminary data.</text>
</comment>
<dbReference type="RefSeq" id="WP_075124899.1">
    <property type="nucleotide sequence ID" value="NZ_MSIE01000011.1"/>
</dbReference>
<evidence type="ECO:0000256" key="4">
    <source>
        <dbReference type="ARBA" id="ARBA00022833"/>
    </source>
</evidence>
<evidence type="ECO:0000313" key="8">
    <source>
        <dbReference type="Proteomes" id="UP000185596"/>
    </source>
</evidence>
<dbReference type="SUPFAM" id="SSF55486">
    <property type="entry name" value="Metalloproteases ('zincins'), catalytic domain"/>
    <property type="match status" value="1"/>
</dbReference>
<dbReference type="GO" id="GO:0008270">
    <property type="term" value="F:zinc ion binding"/>
    <property type="evidence" value="ECO:0007669"/>
    <property type="project" value="InterPro"/>
</dbReference>
<dbReference type="Gene3D" id="3.40.390.10">
    <property type="entry name" value="Collagenase (Catalytic Domain)"/>
    <property type="match status" value="1"/>
</dbReference>
<dbReference type="GO" id="GO:0006508">
    <property type="term" value="P:proteolysis"/>
    <property type="evidence" value="ECO:0007669"/>
    <property type="project" value="UniProtKB-KW"/>
</dbReference>
<evidence type="ECO:0000256" key="1">
    <source>
        <dbReference type="ARBA" id="ARBA00022670"/>
    </source>
</evidence>
<evidence type="ECO:0000256" key="3">
    <source>
        <dbReference type="ARBA" id="ARBA00022801"/>
    </source>
</evidence>
<dbReference type="OrthoDB" id="3691947at2"/>
<dbReference type="STRING" id="1912961.BU204_07785"/>
<evidence type="ECO:0000313" key="7">
    <source>
        <dbReference type="EMBL" id="OLF18041.1"/>
    </source>
</evidence>
<evidence type="ECO:0000256" key="2">
    <source>
        <dbReference type="ARBA" id="ARBA00022723"/>
    </source>
</evidence>
<keyword evidence="1" id="KW-0645">Protease</keyword>
<dbReference type="EMBL" id="MSIE01000011">
    <property type="protein sequence ID" value="OLF18041.1"/>
    <property type="molecule type" value="Genomic_DNA"/>
</dbReference>
<feature type="chain" id="PRO_5039286901" description="Peptidase M10 metallopeptidase domain-containing protein" evidence="5">
    <location>
        <begin position="26"/>
        <end position="271"/>
    </location>
</feature>
<dbReference type="GO" id="GO:0004222">
    <property type="term" value="F:metalloendopeptidase activity"/>
    <property type="evidence" value="ECO:0007669"/>
    <property type="project" value="InterPro"/>
</dbReference>
<keyword evidence="4" id="KW-0862">Zinc</keyword>
<proteinExistence type="predicted"/>
<feature type="signal peptide" evidence="5">
    <location>
        <begin position="1"/>
        <end position="25"/>
    </location>
</feature>
<evidence type="ECO:0000256" key="5">
    <source>
        <dbReference type="SAM" id="SignalP"/>
    </source>
</evidence>
<sequence>MSLTRFATRTAALVLAVAAVGSAVATVATGRDVVAPVEDGVTVVAEAIMASTPFEQAATASAAAATTAGAAAAATPGCQDKRYALAEWRMPATFTWYYNPAGAPASVAATALPTIKSATTTLFTAGSRCGSATTLVTKDVFGGTSPKAAQVSPKGTCTGNDNVSVTSWGTLPASVLAYTCVYYRTGSKTVLSSDVLIDNKVHKWFTTKPAGCSNQFDLESVMVHERGHTAGLEHVAQNSAQTMTPKTPACTTANRALAAGDVQGLKAMYAA</sequence>
<protein>
    <recommendedName>
        <fullName evidence="6">Peptidase M10 metallopeptidase domain-containing protein</fullName>
    </recommendedName>
</protein>
<keyword evidence="3" id="KW-0378">Hydrolase</keyword>
<gene>
    <name evidence="7" type="ORF">BU204_07785</name>
</gene>
<dbReference type="AlphaFoldDB" id="A0A1Q8CUK1"/>
<dbReference type="InterPro" id="IPR001818">
    <property type="entry name" value="Pept_M10_metallopeptidase"/>
</dbReference>
<keyword evidence="5" id="KW-0732">Signal</keyword>
<feature type="domain" description="Peptidase M10 metallopeptidase" evidence="6">
    <location>
        <begin position="194"/>
        <end position="270"/>
    </location>
</feature>
<reference evidence="7 8" key="1">
    <citation type="submission" date="2016-12" db="EMBL/GenBank/DDBJ databases">
        <title>The draft genome sequence of Actinophytocola sp. 11-183.</title>
        <authorList>
            <person name="Wang W."/>
            <person name="Yuan L."/>
        </authorList>
    </citation>
    <scope>NUCLEOTIDE SEQUENCE [LARGE SCALE GENOMIC DNA]</scope>
    <source>
        <strain evidence="7 8">11-183</strain>
    </source>
</reference>
<keyword evidence="8" id="KW-1185">Reference proteome</keyword>
<dbReference type="Proteomes" id="UP000185596">
    <property type="component" value="Unassembled WGS sequence"/>
</dbReference>